<dbReference type="EMBL" id="KZ663485">
    <property type="protein sequence ID" value="PPS12398.1"/>
    <property type="molecule type" value="Genomic_DNA"/>
</dbReference>
<dbReference type="AlphaFoldDB" id="A0A2P5Y9X8"/>
<evidence type="ECO:0000313" key="3">
    <source>
        <dbReference type="Proteomes" id="UP000239757"/>
    </source>
</evidence>
<dbReference type="Proteomes" id="UP000239757">
    <property type="component" value="Unassembled WGS sequence"/>
</dbReference>
<proteinExistence type="predicted"/>
<sequence>MWTPLYTCQNLSSIQLARLPLLIIKYVCSPSHPPIGHASSGGLTVCFVLINLYWPLSHHCVQLLLTYHTHHSKPHLRTQQIPTTLHNTIDPHQRNDSKRKTLRTLQRRTLLSDHQQLTVTTPPFFQQYTHPATADIVTSAHRADISPWPNLLLDRGWPSLGVVLLLLRTFLVASVNLLQCLPIAFLVIKTPIFTNRSARPNSSDHALSERDQSLLSQHNEIDQSAGRTSETHPIGQLHAPPKAQTNSPRWSLPPSAHLYSPASTQLQTYSHMRNLASTPSECVKSR</sequence>
<reference evidence="2 3" key="1">
    <citation type="submission" date="2015-01" db="EMBL/GenBank/DDBJ databases">
        <title>Genome of allotetraploid Gossypium barbadense reveals genomic plasticity and fiber elongation in cotton evolution.</title>
        <authorList>
            <person name="Chen X."/>
            <person name="Liu X."/>
            <person name="Zhao B."/>
            <person name="Zheng H."/>
            <person name="Hu Y."/>
            <person name="Lu G."/>
            <person name="Yang C."/>
            <person name="Chen J."/>
            <person name="Shan C."/>
            <person name="Zhang L."/>
            <person name="Zhou Y."/>
            <person name="Wang L."/>
            <person name="Guo W."/>
            <person name="Bai Y."/>
            <person name="Ruan J."/>
            <person name="Shangguan X."/>
            <person name="Mao Y."/>
            <person name="Jiang J."/>
            <person name="Zhu Y."/>
            <person name="Lei J."/>
            <person name="Kang H."/>
            <person name="Chen S."/>
            <person name="He X."/>
            <person name="Wang R."/>
            <person name="Wang Y."/>
            <person name="Chen J."/>
            <person name="Wang L."/>
            <person name="Yu S."/>
            <person name="Wang B."/>
            <person name="Wei J."/>
            <person name="Song S."/>
            <person name="Lu X."/>
            <person name="Gao Z."/>
            <person name="Gu W."/>
            <person name="Deng X."/>
            <person name="Ma D."/>
            <person name="Wang S."/>
            <person name="Liang W."/>
            <person name="Fang L."/>
            <person name="Cai C."/>
            <person name="Zhu X."/>
            <person name="Zhou B."/>
            <person name="Zhang Y."/>
            <person name="Chen Z."/>
            <person name="Xu S."/>
            <person name="Zhu R."/>
            <person name="Wang S."/>
            <person name="Zhang T."/>
            <person name="Zhao G."/>
        </authorList>
    </citation>
    <scope>NUCLEOTIDE SEQUENCE [LARGE SCALE GENOMIC DNA]</scope>
    <source>
        <strain evidence="3">cv. Xinhai21</strain>
        <tissue evidence="2">Leaf</tissue>
    </source>
</reference>
<organism evidence="2 3">
    <name type="scientific">Gossypium barbadense</name>
    <name type="common">Sea Island cotton</name>
    <name type="synonym">Hibiscus barbadensis</name>
    <dbReference type="NCBI Taxonomy" id="3634"/>
    <lineage>
        <taxon>Eukaryota</taxon>
        <taxon>Viridiplantae</taxon>
        <taxon>Streptophyta</taxon>
        <taxon>Embryophyta</taxon>
        <taxon>Tracheophyta</taxon>
        <taxon>Spermatophyta</taxon>
        <taxon>Magnoliopsida</taxon>
        <taxon>eudicotyledons</taxon>
        <taxon>Gunneridae</taxon>
        <taxon>Pentapetalae</taxon>
        <taxon>rosids</taxon>
        <taxon>malvids</taxon>
        <taxon>Malvales</taxon>
        <taxon>Malvaceae</taxon>
        <taxon>Malvoideae</taxon>
        <taxon>Gossypium</taxon>
    </lineage>
</organism>
<evidence type="ECO:0000313" key="2">
    <source>
        <dbReference type="EMBL" id="PPS12398.1"/>
    </source>
</evidence>
<gene>
    <name evidence="2" type="ORF">GOBAR_AA08244</name>
</gene>
<feature type="region of interest" description="Disordered" evidence="1">
    <location>
        <begin position="220"/>
        <end position="254"/>
    </location>
</feature>
<accession>A0A2P5Y9X8</accession>
<name>A0A2P5Y9X8_GOSBA</name>
<protein>
    <submittedName>
        <fullName evidence="2">Uncharacterized protein</fullName>
    </submittedName>
</protein>
<evidence type="ECO:0000256" key="1">
    <source>
        <dbReference type="SAM" id="MobiDB-lite"/>
    </source>
</evidence>